<dbReference type="Pfam" id="PF13921">
    <property type="entry name" value="Myb_DNA-bind_6"/>
    <property type="match status" value="1"/>
</dbReference>
<evidence type="ECO:0000256" key="5">
    <source>
        <dbReference type="SAM" id="MobiDB-lite"/>
    </source>
</evidence>
<feature type="region of interest" description="Disordered" evidence="5">
    <location>
        <begin position="265"/>
        <end position="291"/>
    </location>
</feature>
<dbReference type="GO" id="GO:0005634">
    <property type="term" value="C:nucleus"/>
    <property type="evidence" value="ECO:0007669"/>
    <property type="project" value="UniProtKB-SubCell"/>
</dbReference>
<dbReference type="GO" id="GO:0000976">
    <property type="term" value="F:transcription cis-regulatory region binding"/>
    <property type="evidence" value="ECO:0007669"/>
    <property type="project" value="TreeGrafter"/>
</dbReference>
<dbReference type="EMBL" id="KV454011">
    <property type="protein sequence ID" value="ODV98615.1"/>
    <property type="molecule type" value="Genomic_DNA"/>
</dbReference>
<evidence type="ECO:0008006" key="10">
    <source>
        <dbReference type="Google" id="ProtNLM"/>
    </source>
</evidence>
<keyword evidence="2" id="KW-0677">Repeat</keyword>
<dbReference type="GO" id="GO:0003700">
    <property type="term" value="F:DNA-binding transcription factor activity"/>
    <property type="evidence" value="ECO:0007669"/>
    <property type="project" value="TreeGrafter"/>
</dbReference>
<dbReference type="STRING" id="669874.A0A1E4U3N5"/>
<dbReference type="InterPro" id="IPR049260">
    <property type="entry name" value="REB1_MybAD"/>
</dbReference>
<evidence type="ECO:0000313" key="9">
    <source>
        <dbReference type="Proteomes" id="UP000094236"/>
    </source>
</evidence>
<feature type="compositionally biased region" description="Low complexity" evidence="5">
    <location>
        <begin position="437"/>
        <end position="447"/>
    </location>
</feature>
<feature type="compositionally biased region" description="Basic and acidic residues" evidence="5">
    <location>
        <begin position="136"/>
        <end position="162"/>
    </location>
</feature>
<keyword evidence="3" id="KW-0238">DNA-binding</keyword>
<feature type="compositionally biased region" description="Basic and acidic residues" evidence="5">
    <location>
        <begin position="119"/>
        <end position="129"/>
    </location>
</feature>
<feature type="domain" description="Myb-like" evidence="6">
    <location>
        <begin position="521"/>
        <end position="565"/>
    </location>
</feature>
<feature type="region of interest" description="Disordered" evidence="5">
    <location>
        <begin position="119"/>
        <end position="217"/>
    </location>
</feature>
<dbReference type="Proteomes" id="UP000094236">
    <property type="component" value="Unassembled WGS sequence"/>
</dbReference>
<evidence type="ECO:0000256" key="4">
    <source>
        <dbReference type="ARBA" id="ARBA00023242"/>
    </source>
</evidence>
<evidence type="ECO:0000313" key="8">
    <source>
        <dbReference type="EMBL" id="ODV98615.1"/>
    </source>
</evidence>
<dbReference type="CDD" id="cd00167">
    <property type="entry name" value="SANT"/>
    <property type="match status" value="2"/>
</dbReference>
<feature type="compositionally biased region" description="Basic and acidic residues" evidence="5">
    <location>
        <begin position="645"/>
        <end position="658"/>
    </location>
</feature>
<gene>
    <name evidence="8" type="ORF">PACTADRAFT_48334</name>
</gene>
<dbReference type="PROSITE" id="PS51294">
    <property type="entry name" value="HTH_MYB"/>
    <property type="match status" value="2"/>
</dbReference>
<evidence type="ECO:0000256" key="1">
    <source>
        <dbReference type="ARBA" id="ARBA00004123"/>
    </source>
</evidence>
<dbReference type="Gene3D" id="1.10.10.60">
    <property type="entry name" value="Homeodomain-like"/>
    <property type="match status" value="2"/>
</dbReference>
<feature type="region of interest" description="Disordered" evidence="5">
    <location>
        <begin position="386"/>
        <end position="450"/>
    </location>
</feature>
<feature type="compositionally biased region" description="Basic and acidic residues" evidence="5">
    <location>
        <begin position="398"/>
        <end position="433"/>
    </location>
</feature>
<dbReference type="SMART" id="SM00717">
    <property type="entry name" value="SANT"/>
    <property type="match status" value="3"/>
</dbReference>
<reference evidence="9" key="1">
    <citation type="submission" date="2016-05" db="EMBL/GenBank/DDBJ databases">
        <title>Comparative genomics of biotechnologically important yeasts.</title>
        <authorList>
            <consortium name="DOE Joint Genome Institute"/>
            <person name="Riley R."/>
            <person name="Haridas S."/>
            <person name="Wolfe K.H."/>
            <person name="Lopes M.R."/>
            <person name="Hittinger C.T."/>
            <person name="Goker M."/>
            <person name="Salamov A."/>
            <person name="Wisecaver J."/>
            <person name="Long T.M."/>
            <person name="Aerts A.L."/>
            <person name="Barry K."/>
            <person name="Choi C."/>
            <person name="Clum A."/>
            <person name="Coughlan A.Y."/>
            <person name="Deshpande S."/>
            <person name="Douglass A.P."/>
            <person name="Hanson S.J."/>
            <person name="Klenk H.-P."/>
            <person name="Labutti K."/>
            <person name="Lapidus A."/>
            <person name="Lindquist E."/>
            <person name="Lipzen A."/>
            <person name="Meier-Kolthoff J.P."/>
            <person name="Ohm R.A."/>
            <person name="Otillar R.P."/>
            <person name="Pangilinan J."/>
            <person name="Peng Y."/>
            <person name="Rokas A."/>
            <person name="Rosa C.A."/>
            <person name="Scheuner C."/>
            <person name="Sibirny A.A."/>
            <person name="Slot J.C."/>
            <person name="Stielow J.B."/>
            <person name="Sun H."/>
            <person name="Kurtzman C.P."/>
            <person name="Blackwell M."/>
            <person name="Grigoriev I.V."/>
            <person name="Jeffries T.W."/>
        </authorList>
    </citation>
    <scope>NUCLEOTIDE SEQUENCE [LARGE SCALE GENOMIC DNA]</scope>
    <source>
        <strain evidence="9">NRRL Y-2460</strain>
    </source>
</reference>
<feature type="compositionally biased region" description="Polar residues" evidence="5">
    <location>
        <begin position="174"/>
        <end position="183"/>
    </location>
</feature>
<evidence type="ECO:0000256" key="3">
    <source>
        <dbReference type="ARBA" id="ARBA00023125"/>
    </source>
</evidence>
<feature type="region of interest" description="Disordered" evidence="5">
    <location>
        <begin position="332"/>
        <end position="370"/>
    </location>
</feature>
<feature type="compositionally biased region" description="Polar residues" evidence="5">
    <location>
        <begin position="386"/>
        <end position="397"/>
    </location>
</feature>
<dbReference type="AlphaFoldDB" id="A0A1E4U3N5"/>
<dbReference type="SUPFAM" id="SSF46689">
    <property type="entry name" value="Homeodomain-like"/>
    <property type="match status" value="2"/>
</dbReference>
<protein>
    <recommendedName>
        <fullName evidence="10">DNA-binding protein REB1</fullName>
    </recommendedName>
</protein>
<feature type="domain" description="HTH myb-type" evidence="7">
    <location>
        <begin position="605"/>
        <end position="634"/>
    </location>
</feature>
<keyword evidence="9" id="KW-1185">Reference proteome</keyword>
<comment type="subcellular location">
    <subcellularLocation>
        <location evidence="1">Nucleus</location>
    </subcellularLocation>
</comment>
<feature type="compositionally biased region" description="Low complexity" evidence="5">
    <location>
        <begin position="208"/>
        <end position="217"/>
    </location>
</feature>
<feature type="domain" description="HTH myb-type" evidence="7">
    <location>
        <begin position="516"/>
        <end position="569"/>
    </location>
</feature>
<feature type="domain" description="Myb-like" evidence="6">
    <location>
        <begin position="568"/>
        <end position="630"/>
    </location>
</feature>
<accession>A0A1E4U3N5</accession>
<feature type="region of interest" description="Disordered" evidence="5">
    <location>
        <begin position="631"/>
        <end position="659"/>
    </location>
</feature>
<evidence type="ECO:0000259" key="7">
    <source>
        <dbReference type="PROSITE" id="PS51294"/>
    </source>
</evidence>
<keyword evidence="4" id="KW-0539">Nucleus</keyword>
<dbReference type="PANTHER" id="PTHR46380:SF2">
    <property type="entry name" value="CYCLIN-D-BINDING MYB-LIKE TRANSCRIPTION FACTOR 1"/>
    <property type="match status" value="1"/>
</dbReference>
<feature type="compositionally biased region" description="Low complexity" evidence="5">
    <location>
        <begin position="332"/>
        <end position="351"/>
    </location>
</feature>
<dbReference type="OrthoDB" id="39591at2759"/>
<dbReference type="PANTHER" id="PTHR46380">
    <property type="entry name" value="CYCLIN-D-BINDING MYB-LIKE TRANSCRIPTION FACTOR 1"/>
    <property type="match status" value="1"/>
</dbReference>
<feature type="compositionally biased region" description="Low complexity" evidence="5">
    <location>
        <begin position="268"/>
        <end position="285"/>
    </location>
</feature>
<proteinExistence type="predicted"/>
<evidence type="ECO:0000259" key="6">
    <source>
        <dbReference type="PROSITE" id="PS50090"/>
    </source>
</evidence>
<organism evidence="8 9">
    <name type="scientific">Pachysolen tannophilus NRRL Y-2460</name>
    <dbReference type="NCBI Taxonomy" id="669874"/>
    <lineage>
        <taxon>Eukaryota</taxon>
        <taxon>Fungi</taxon>
        <taxon>Dikarya</taxon>
        <taxon>Ascomycota</taxon>
        <taxon>Saccharomycotina</taxon>
        <taxon>Pichiomycetes</taxon>
        <taxon>Pachysolenaceae</taxon>
        <taxon>Pachysolen</taxon>
    </lineage>
</organism>
<dbReference type="InterPro" id="IPR001005">
    <property type="entry name" value="SANT/Myb"/>
</dbReference>
<sequence>MSENHQQEEFGNELGGARALLQLGNKIQPNEVDVEAAVMKLVGGIESASNGVHGGHTGTGGTNISNVGNNMIKSNGNNNNNNNKKRRLVFSTDELSNLNEFQQWTGFLEEELHASTQNHVDEGNNHNDDNTVNTVNDDHDGHNHDENGHHEHVHDEHGQDENVHEDEVDEVSPFLNTEISHTPPSKRHRRVNNIGTNHGAENVHDTHNNTNNNNKNMSTLNVDPELAQLDTITTDHEQLVQSAMMNANELENEFGPFSEHGVSNYFKNNNINSTTTSNTSPNQQQLQEHTTQAVVAAAQQAAQHMANQGGAGFNSRNNGKIPKLTKLQETQQLHQLRQQQHQQQQQQQQQQQKKKRGRKPTKNETVLSSNENVQIVSDVVTKAQSWLTAEQGPSDSPSSEKLHGNHDGKHEVGNIDEKSSVSLKTDRKDEANKKSRQSISQSSSVQQGKTFTKEECDSIDTFILAYCEINNMSREQICQRIWSNMRQKDDFWESLQKVLPSRSRASLYKHVRRTYHIFQVRGKWTPYEEAELGKLAAENPGNWKLIGSIMGRMPEDCRDRFRNYVKCGKNRSSNKWSAEEENLLRDIINEMLHNLDNENEPAIINWTLVSEKMNGRRSRIQCRYKWNKLNKRTQEEQDDGDETENESKNDYGNNKKDNNSIAHSIQDVQVRNQNLGDSVESIEVKLWLLQQLKSIYNNEQDIAWDIIFSLFPFSSTSWKIKNGDDLKKYFESLKLKYLNDASDWKDKSFDDNLNFLIERVSIQ</sequence>
<name>A0A1E4U3N5_PACTA</name>
<dbReference type="InterPro" id="IPR017930">
    <property type="entry name" value="Myb_dom"/>
</dbReference>
<dbReference type="PROSITE" id="PS50090">
    <property type="entry name" value="MYB_LIKE"/>
    <property type="match status" value="2"/>
</dbReference>
<dbReference type="InterPro" id="IPR009057">
    <property type="entry name" value="Homeodomain-like_sf"/>
</dbReference>
<dbReference type="Pfam" id="PF21559">
    <property type="entry name" value="Reb1_MybAD"/>
    <property type="match status" value="1"/>
</dbReference>
<evidence type="ECO:0000256" key="2">
    <source>
        <dbReference type="ARBA" id="ARBA00022737"/>
    </source>
</evidence>
<dbReference type="InterPro" id="IPR051651">
    <property type="entry name" value="DMTF1_DNA-bind_reg"/>
</dbReference>